<keyword evidence="9 10" id="KW-0472">Membrane</keyword>
<dbReference type="AlphaFoldDB" id="A0A8J2V588"/>
<dbReference type="Proteomes" id="UP000613582">
    <property type="component" value="Unassembled WGS sequence"/>
</dbReference>
<dbReference type="GO" id="GO:0015627">
    <property type="term" value="C:type II protein secretion system complex"/>
    <property type="evidence" value="ECO:0007669"/>
    <property type="project" value="InterPro"/>
</dbReference>
<reference evidence="11" key="1">
    <citation type="journal article" date="2014" name="Int. J. Syst. Evol. Microbiol.">
        <title>Complete genome sequence of Corynebacterium casei LMG S-19264T (=DSM 44701T), isolated from a smear-ripened cheese.</title>
        <authorList>
            <consortium name="US DOE Joint Genome Institute (JGI-PGF)"/>
            <person name="Walter F."/>
            <person name="Albersmeier A."/>
            <person name="Kalinowski J."/>
            <person name="Ruckert C."/>
        </authorList>
    </citation>
    <scope>NUCLEOTIDE SEQUENCE</scope>
    <source>
        <strain evidence="11">CGMCC 1.12921</strain>
    </source>
</reference>
<dbReference type="EMBL" id="BMGH01000001">
    <property type="protein sequence ID" value="GGD00155.1"/>
    <property type="molecule type" value="Genomic_DNA"/>
</dbReference>
<dbReference type="Gene3D" id="3.30.1360.100">
    <property type="entry name" value="General secretion pathway protein M, EpsM"/>
    <property type="match status" value="1"/>
</dbReference>
<organism evidence="11 12">
    <name type="scientific">Aquisalinus flavus</name>
    <dbReference type="NCBI Taxonomy" id="1526572"/>
    <lineage>
        <taxon>Bacteria</taxon>
        <taxon>Pseudomonadati</taxon>
        <taxon>Pseudomonadota</taxon>
        <taxon>Alphaproteobacteria</taxon>
        <taxon>Parvularculales</taxon>
        <taxon>Parvularculaceae</taxon>
        <taxon>Aquisalinus</taxon>
    </lineage>
</organism>
<evidence type="ECO:0000256" key="7">
    <source>
        <dbReference type="ARBA" id="ARBA00022927"/>
    </source>
</evidence>
<evidence type="ECO:0000256" key="3">
    <source>
        <dbReference type="ARBA" id="ARBA00022448"/>
    </source>
</evidence>
<evidence type="ECO:0000313" key="11">
    <source>
        <dbReference type="EMBL" id="GGD00155.1"/>
    </source>
</evidence>
<name>A0A8J2V588_9PROT</name>
<dbReference type="InterPro" id="IPR007690">
    <property type="entry name" value="T2SS_GspM"/>
</dbReference>
<protein>
    <recommendedName>
        <fullName evidence="13">General secretion pathway protein M</fullName>
    </recommendedName>
</protein>
<evidence type="ECO:0000256" key="6">
    <source>
        <dbReference type="ARBA" id="ARBA00022692"/>
    </source>
</evidence>
<keyword evidence="7" id="KW-0653">Protein transport</keyword>
<dbReference type="SUPFAM" id="SSF103054">
    <property type="entry name" value="General secretion pathway protein M, EpsM"/>
    <property type="match status" value="1"/>
</dbReference>
<evidence type="ECO:0000313" key="12">
    <source>
        <dbReference type="Proteomes" id="UP000613582"/>
    </source>
</evidence>
<evidence type="ECO:0000256" key="8">
    <source>
        <dbReference type="ARBA" id="ARBA00022989"/>
    </source>
</evidence>
<dbReference type="Pfam" id="PF04612">
    <property type="entry name" value="T2SSM"/>
    <property type="match status" value="1"/>
</dbReference>
<comment type="subcellular location">
    <subcellularLocation>
        <location evidence="1">Cell inner membrane</location>
        <topology evidence="1">Single-pass membrane protein</topology>
    </subcellularLocation>
</comment>
<evidence type="ECO:0000256" key="10">
    <source>
        <dbReference type="SAM" id="Phobius"/>
    </source>
</evidence>
<keyword evidence="3" id="KW-0813">Transport</keyword>
<accession>A0A8J2V588</accession>
<keyword evidence="8 10" id="KW-1133">Transmembrane helix</keyword>
<reference evidence="11" key="2">
    <citation type="submission" date="2020-09" db="EMBL/GenBank/DDBJ databases">
        <authorList>
            <person name="Sun Q."/>
            <person name="Zhou Y."/>
        </authorList>
    </citation>
    <scope>NUCLEOTIDE SEQUENCE</scope>
    <source>
        <strain evidence="11">CGMCC 1.12921</strain>
    </source>
</reference>
<keyword evidence="12" id="KW-1185">Reference proteome</keyword>
<gene>
    <name evidence="11" type="ORF">GCM10011342_06430</name>
</gene>
<evidence type="ECO:0000256" key="9">
    <source>
        <dbReference type="ARBA" id="ARBA00023136"/>
    </source>
</evidence>
<proteinExistence type="inferred from homology"/>
<evidence type="ECO:0000256" key="1">
    <source>
        <dbReference type="ARBA" id="ARBA00004377"/>
    </source>
</evidence>
<evidence type="ECO:0000256" key="4">
    <source>
        <dbReference type="ARBA" id="ARBA00022475"/>
    </source>
</evidence>
<dbReference type="RefSeq" id="WP_188159842.1">
    <property type="nucleotide sequence ID" value="NZ_BMGH01000001.1"/>
</dbReference>
<feature type="transmembrane region" description="Helical" evidence="10">
    <location>
        <begin position="15"/>
        <end position="32"/>
    </location>
</feature>
<dbReference type="GO" id="GO:0005886">
    <property type="term" value="C:plasma membrane"/>
    <property type="evidence" value="ECO:0007669"/>
    <property type="project" value="UniProtKB-SubCell"/>
</dbReference>
<dbReference type="GO" id="GO:0015628">
    <property type="term" value="P:protein secretion by the type II secretion system"/>
    <property type="evidence" value="ECO:0007669"/>
    <property type="project" value="InterPro"/>
</dbReference>
<comment type="similarity">
    <text evidence="2">Belongs to the GSP M family.</text>
</comment>
<comment type="caution">
    <text evidence="11">The sequence shown here is derived from an EMBL/GenBank/DDBJ whole genome shotgun (WGS) entry which is preliminary data.</text>
</comment>
<keyword evidence="6 10" id="KW-0812">Transmembrane</keyword>
<evidence type="ECO:0000256" key="5">
    <source>
        <dbReference type="ARBA" id="ARBA00022519"/>
    </source>
</evidence>
<evidence type="ECO:0000256" key="2">
    <source>
        <dbReference type="ARBA" id="ARBA00010637"/>
    </source>
</evidence>
<keyword evidence="5" id="KW-0997">Cell inner membrane</keyword>
<keyword evidence="4" id="KW-1003">Cell membrane</keyword>
<sequence>MSSWWQTLSRRERSLLMAMAVVVGLFLIYFALMRPLFAWRASGEIALQNAQSTAILVDRATAAAGGGATDGQGAATGPALRGIITASASANDIPVAAFQLSQSGASVIISIETITASRLYGWLGQLESERNIRVTEARISRARFGETTVQARLTLSQGN</sequence>
<dbReference type="InterPro" id="IPR023229">
    <property type="entry name" value="T2SS_M_periplasmic_sf"/>
</dbReference>
<evidence type="ECO:0008006" key="13">
    <source>
        <dbReference type="Google" id="ProtNLM"/>
    </source>
</evidence>